<dbReference type="InterPro" id="IPR050950">
    <property type="entry name" value="HTH-type_LysR_regulators"/>
</dbReference>
<gene>
    <name evidence="6" type="ORF">GCM10010862_34160</name>
</gene>
<feature type="domain" description="HTH lysR-type" evidence="5">
    <location>
        <begin position="13"/>
        <end position="70"/>
    </location>
</feature>
<dbReference type="Pfam" id="PF03466">
    <property type="entry name" value="LysR_substrate"/>
    <property type="match status" value="1"/>
</dbReference>
<keyword evidence="4" id="KW-0804">Transcription</keyword>
<dbReference type="InterPro" id="IPR036388">
    <property type="entry name" value="WH-like_DNA-bd_sf"/>
</dbReference>
<protein>
    <submittedName>
        <fullName evidence="6">Transcriptional regulator</fullName>
    </submittedName>
</protein>
<dbReference type="PANTHER" id="PTHR30419">
    <property type="entry name" value="HTH-TYPE TRANSCRIPTIONAL REGULATOR YBHD"/>
    <property type="match status" value="1"/>
</dbReference>
<evidence type="ECO:0000256" key="3">
    <source>
        <dbReference type="ARBA" id="ARBA00023125"/>
    </source>
</evidence>
<dbReference type="Gene3D" id="3.40.190.10">
    <property type="entry name" value="Periplasmic binding protein-like II"/>
    <property type="match status" value="2"/>
</dbReference>
<dbReference type="SUPFAM" id="SSF46785">
    <property type="entry name" value="Winged helix' DNA-binding domain"/>
    <property type="match status" value="1"/>
</dbReference>
<dbReference type="RefSeq" id="WP_284341573.1">
    <property type="nucleotide sequence ID" value="NZ_BSNS01000018.1"/>
</dbReference>
<keyword evidence="7" id="KW-1185">Reference proteome</keyword>
<dbReference type="InterPro" id="IPR036390">
    <property type="entry name" value="WH_DNA-bd_sf"/>
</dbReference>
<dbReference type="InterPro" id="IPR005119">
    <property type="entry name" value="LysR_subst-bd"/>
</dbReference>
<proteinExistence type="inferred from homology"/>
<dbReference type="SUPFAM" id="SSF53850">
    <property type="entry name" value="Periplasmic binding protein-like II"/>
    <property type="match status" value="1"/>
</dbReference>
<dbReference type="Pfam" id="PF00126">
    <property type="entry name" value="HTH_1"/>
    <property type="match status" value="1"/>
</dbReference>
<evidence type="ECO:0000259" key="5">
    <source>
        <dbReference type="PROSITE" id="PS50931"/>
    </source>
</evidence>
<name>A0ABQ5W861_9HYPH</name>
<evidence type="ECO:0000256" key="2">
    <source>
        <dbReference type="ARBA" id="ARBA00023015"/>
    </source>
</evidence>
<dbReference type="Gene3D" id="1.10.10.10">
    <property type="entry name" value="Winged helix-like DNA-binding domain superfamily/Winged helix DNA-binding domain"/>
    <property type="match status" value="1"/>
</dbReference>
<comment type="caution">
    <text evidence="6">The sequence shown here is derived from an EMBL/GenBank/DDBJ whole genome shotgun (WGS) entry which is preliminary data.</text>
</comment>
<evidence type="ECO:0000313" key="6">
    <source>
        <dbReference type="EMBL" id="GLQ56157.1"/>
    </source>
</evidence>
<comment type="similarity">
    <text evidence="1">Belongs to the LysR transcriptional regulatory family.</text>
</comment>
<sequence>MFHSRYHNAMARLRFRQLQLISVLGRTHNLNAAARQMVMTQPAATKMLQEVEDIVGSRLFERFPRGMRPTEVGQLAVTYAHRAIDEAVKFLDDSRVMREGGHGVVRVGAITSVVHRLLPTAIADMKKLRPLVTIRLMTGTSDQLVIALLQQRLDIVIGRRSETTSSATTFAALGNEEIWLFAAADHPLAQIEPTTADLLEESWVLQPITSPLRLLMEEFFTSKGGAPRSLVETTSVHATMQLVLEAGMISSLPSVLLRSEIKMGRIRRLPITVPAGLDDYGIITRADEERPPIDQEFVETLMRVNAVPA</sequence>
<dbReference type="Proteomes" id="UP001156691">
    <property type="component" value="Unassembled WGS sequence"/>
</dbReference>
<keyword evidence="3" id="KW-0238">DNA-binding</keyword>
<keyword evidence="2" id="KW-0805">Transcription regulation</keyword>
<dbReference type="PROSITE" id="PS50931">
    <property type="entry name" value="HTH_LYSR"/>
    <property type="match status" value="1"/>
</dbReference>
<dbReference type="InterPro" id="IPR000847">
    <property type="entry name" value="LysR_HTH_N"/>
</dbReference>
<dbReference type="EMBL" id="BSNS01000018">
    <property type="protein sequence ID" value="GLQ56157.1"/>
    <property type="molecule type" value="Genomic_DNA"/>
</dbReference>
<evidence type="ECO:0000313" key="7">
    <source>
        <dbReference type="Proteomes" id="UP001156691"/>
    </source>
</evidence>
<accession>A0ABQ5W861</accession>
<reference evidence="7" key="1">
    <citation type="journal article" date="2019" name="Int. J. Syst. Evol. Microbiol.">
        <title>The Global Catalogue of Microorganisms (GCM) 10K type strain sequencing project: providing services to taxonomists for standard genome sequencing and annotation.</title>
        <authorList>
            <consortium name="The Broad Institute Genomics Platform"/>
            <consortium name="The Broad Institute Genome Sequencing Center for Infectious Disease"/>
            <person name="Wu L."/>
            <person name="Ma J."/>
        </authorList>
    </citation>
    <scope>NUCLEOTIDE SEQUENCE [LARGE SCALE GENOMIC DNA]</scope>
    <source>
        <strain evidence="7">NBRC 112416</strain>
    </source>
</reference>
<organism evidence="6 7">
    <name type="scientific">Devosia nitrariae</name>
    <dbReference type="NCBI Taxonomy" id="2071872"/>
    <lineage>
        <taxon>Bacteria</taxon>
        <taxon>Pseudomonadati</taxon>
        <taxon>Pseudomonadota</taxon>
        <taxon>Alphaproteobacteria</taxon>
        <taxon>Hyphomicrobiales</taxon>
        <taxon>Devosiaceae</taxon>
        <taxon>Devosia</taxon>
    </lineage>
</organism>
<evidence type="ECO:0000256" key="4">
    <source>
        <dbReference type="ARBA" id="ARBA00023163"/>
    </source>
</evidence>
<dbReference type="PANTHER" id="PTHR30419:SF8">
    <property type="entry name" value="NITROGEN ASSIMILATION TRANSCRIPTIONAL ACTIVATOR-RELATED"/>
    <property type="match status" value="1"/>
</dbReference>
<evidence type="ECO:0000256" key="1">
    <source>
        <dbReference type="ARBA" id="ARBA00009437"/>
    </source>
</evidence>